<dbReference type="Proteomes" id="UP000273807">
    <property type="component" value="Unassembled WGS sequence"/>
</dbReference>
<accession>A0A3N0BW68</accession>
<organism evidence="1 2">
    <name type="scientific">Arthrobacter oryzae</name>
    <dbReference type="NCBI Taxonomy" id="409290"/>
    <lineage>
        <taxon>Bacteria</taxon>
        <taxon>Bacillati</taxon>
        <taxon>Actinomycetota</taxon>
        <taxon>Actinomycetes</taxon>
        <taxon>Micrococcales</taxon>
        <taxon>Micrococcaceae</taxon>
        <taxon>Arthrobacter</taxon>
    </lineage>
</organism>
<sequence>MLLDRRVTLRCLVDDLTADWDDAHHHRYAKTLRALVSKCIAGEVPESAVANQLRNMPRLNALDHPLVRHFDASFALDQRSESRESISGLSAPHWWKQKTSRWRGAATDHSAVGPSTVWLCAAGVRRQGDTDDFYAAFMRDVTRSGPQPWLPTDEDLLAGKVDDKILALDAWKLQIHCSALALLAEALQSPGETYTVEFPAPSRGSLKAPIGQLSMGIESVDVDGTELGEVFLVASILNRKQIKAVDVAVQIARAALQSNAEVWHSTTYTGESYAFSALIDPIARAHSEELARSGTLPAESVPGGLRIGLHAHYARKHGLVDAQVEGSSVLSLCGYWFVPTADHMDLETCGECSQRHDQMGVV</sequence>
<comment type="caution">
    <text evidence="1">The sequence shown here is derived from an EMBL/GenBank/DDBJ whole genome shotgun (WGS) entry which is preliminary data.</text>
</comment>
<dbReference type="AlphaFoldDB" id="A0A3N0BW68"/>
<dbReference type="OrthoDB" id="4075286at2"/>
<name>A0A3N0BW68_9MICC</name>
<reference evidence="1 2" key="1">
    <citation type="submission" date="2018-10" db="EMBL/GenBank/DDBJ databases">
        <title>Genome sequencing of Arthrobacter oryzae TNB02.</title>
        <authorList>
            <person name="Cho Y.-J."/>
            <person name="Cho A."/>
            <person name="Kim O.-S."/>
        </authorList>
    </citation>
    <scope>NUCLEOTIDE SEQUENCE [LARGE SCALE GENOMIC DNA]</scope>
    <source>
        <strain evidence="1 2">TNB02</strain>
    </source>
</reference>
<gene>
    <name evidence="1" type="ORF">D7003_12670</name>
</gene>
<dbReference type="InterPro" id="IPR021400">
    <property type="entry name" value="DUF3039"/>
</dbReference>
<protein>
    <submittedName>
        <fullName evidence="1">DUF3039 domain-containing protein</fullName>
    </submittedName>
</protein>
<proteinExistence type="predicted"/>
<dbReference type="Pfam" id="PF11238">
    <property type="entry name" value="DUF3039"/>
    <property type="match status" value="1"/>
</dbReference>
<evidence type="ECO:0000313" key="1">
    <source>
        <dbReference type="EMBL" id="RNL53265.1"/>
    </source>
</evidence>
<keyword evidence="2" id="KW-1185">Reference proteome</keyword>
<evidence type="ECO:0000313" key="2">
    <source>
        <dbReference type="Proteomes" id="UP000273807"/>
    </source>
</evidence>
<dbReference type="EMBL" id="RBED01000107">
    <property type="protein sequence ID" value="RNL53265.1"/>
    <property type="molecule type" value="Genomic_DNA"/>
</dbReference>